<dbReference type="Pfam" id="PF00107">
    <property type="entry name" value="ADH_zinc_N"/>
    <property type="match status" value="1"/>
</dbReference>
<dbReference type="CDD" id="cd08278">
    <property type="entry name" value="benzyl_alcohol_DH"/>
    <property type="match status" value="1"/>
</dbReference>
<comment type="similarity">
    <text evidence="2 6">Belongs to the zinc-containing alcohol dehydrogenase family.</text>
</comment>
<name>A0AAD9W0U3_PHOAM</name>
<feature type="domain" description="Enoyl reductase (ER)" evidence="7">
    <location>
        <begin position="20"/>
        <end position="386"/>
    </location>
</feature>
<dbReference type="InterPro" id="IPR020843">
    <property type="entry name" value="ER"/>
</dbReference>
<evidence type="ECO:0000259" key="7">
    <source>
        <dbReference type="SMART" id="SM00829"/>
    </source>
</evidence>
<keyword evidence="9" id="KW-1185">Reference proteome</keyword>
<dbReference type="SUPFAM" id="SSF50129">
    <property type="entry name" value="GroES-like"/>
    <property type="match status" value="1"/>
</dbReference>
<comment type="caution">
    <text evidence="8">The sequence shown here is derived from an EMBL/GenBank/DDBJ whole genome shotgun (WGS) entry which is preliminary data.</text>
</comment>
<keyword evidence="5" id="KW-0560">Oxidoreductase</keyword>
<dbReference type="SUPFAM" id="SSF51735">
    <property type="entry name" value="NAD(P)-binding Rossmann-fold domains"/>
    <property type="match status" value="1"/>
</dbReference>
<dbReference type="InterPro" id="IPR011032">
    <property type="entry name" value="GroES-like_sf"/>
</dbReference>
<keyword evidence="3 6" id="KW-0479">Metal-binding</keyword>
<evidence type="ECO:0000256" key="2">
    <source>
        <dbReference type="ARBA" id="ARBA00008072"/>
    </source>
</evidence>
<evidence type="ECO:0000313" key="9">
    <source>
        <dbReference type="Proteomes" id="UP001265746"/>
    </source>
</evidence>
<evidence type="ECO:0000313" key="8">
    <source>
        <dbReference type="EMBL" id="KAK2603320.1"/>
    </source>
</evidence>
<dbReference type="InterPro" id="IPR036291">
    <property type="entry name" value="NAD(P)-bd_dom_sf"/>
</dbReference>
<dbReference type="Proteomes" id="UP001265746">
    <property type="component" value="Unassembled WGS sequence"/>
</dbReference>
<gene>
    <name evidence="8" type="ORF">N8I77_009785</name>
</gene>
<dbReference type="AlphaFoldDB" id="A0AAD9W0U3"/>
<evidence type="ECO:0000256" key="4">
    <source>
        <dbReference type="ARBA" id="ARBA00022833"/>
    </source>
</evidence>
<dbReference type="InterPro" id="IPR002328">
    <property type="entry name" value="ADH_Zn_CS"/>
</dbReference>
<dbReference type="EMBL" id="JAUJFL010000005">
    <property type="protein sequence ID" value="KAK2603320.1"/>
    <property type="molecule type" value="Genomic_DNA"/>
</dbReference>
<accession>A0AAD9W0U3</accession>
<dbReference type="GO" id="GO:0008270">
    <property type="term" value="F:zinc ion binding"/>
    <property type="evidence" value="ECO:0007669"/>
    <property type="project" value="InterPro"/>
</dbReference>
<organism evidence="8 9">
    <name type="scientific">Phomopsis amygdali</name>
    <name type="common">Fusicoccum amygdali</name>
    <dbReference type="NCBI Taxonomy" id="1214568"/>
    <lineage>
        <taxon>Eukaryota</taxon>
        <taxon>Fungi</taxon>
        <taxon>Dikarya</taxon>
        <taxon>Ascomycota</taxon>
        <taxon>Pezizomycotina</taxon>
        <taxon>Sordariomycetes</taxon>
        <taxon>Sordariomycetidae</taxon>
        <taxon>Diaporthales</taxon>
        <taxon>Diaporthaceae</taxon>
        <taxon>Diaporthe</taxon>
    </lineage>
</organism>
<sequence>MASPEYSQTQAIVCRAPSDGNREWALEQVAITPPADDEAIVELVASGICHTDLICGSAPDEALSLGLPPYPRVLGHEGAGYVKSIGSKVTKVQRGDRVLLSFSFCTQCYNCKDGAPGYCHGFTEINFGGCTDAFIGAPAGTHGEAIGGSFFGQSSFSRLTRVKETSLIKVTHLLDDDDDLKMFAALGCGIQTGAGTITELATAQPSDKIAVIGLGAVGQAAIMGAKIRGCRTIIAIDRIVSRLELAKSFGATHITNTSFLTGGLVKEIKKVTGGTGTSITVDATGVVSLIQEGVEFTANQGKFILLGVPPMDAGLEISLVRYMFTGKSILGSMEGSVYPEEYIPNMIRWYKAGRFPVDKLVKFYSIKDFPKALKDMEEGVAIKPVLIW</sequence>
<reference evidence="8" key="1">
    <citation type="submission" date="2023-06" db="EMBL/GenBank/DDBJ databases">
        <authorList>
            <person name="Noh H."/>
        </authorList>
    </citation>
    <scope>NUCLEOTIDE SEQUENCE</scope>
    <source>
        <strain evidence="8">DUCC20226</strain>
    </source>
</reference>
<dbReference type="SMART" id="SM00829">
    <property type="entry name" value="PKS_ER"/>
    <property type="match status" value="1"/>
</dbReference>
<dbReference type="Gene3D" id="3.40.50.720">
    <property type="entry name" value="NAD(P)-binding Rossmann-like Domain"/>
    <property type="match status" value="1"/>
</dbReference>
<evidence type="ECO:0000256" key="1">
    <source>
        <dbReference type="ARBA" id="ARBA00001947"/>
    </source>
</evidence>
<dbReference type="Gene3D" id="3.90.180.10">
    <property type="entry name" value="Medium-chain alcohol dehydrogenases, catalytic domain"/>
    <property type="match status" value="1"/>
</dbReference>
<dbReference type="PROSITE" id="PS00059">
    <property type="entry name" value="ADH_ZINC"/>
    <property type="match status" value="1"/>
</dbReference>
<dbReference type="Pfam" id="PF08240">
    <property type="entry name" value="ADH_N"/>
    <property type="match status" value="1"/>
</dbReference>
<proteinExistence type="inferred from homology"/>
<evidence type="ECO:0000256" key="5">
    <source>
        <dbReference type="ARBA" id="ARBA00023002"/>
    </source>
</evidence>
<keyword evidence="4 6" id="KW-0862">Zinc</keyword>
<dbReference type="InterPro" id="IPR013154">
    <property type="entry name" value="ADH-like_N"/>
</dbReference>
<protein>
    <recommendedName>
        <fullName evidence="7">Enoyl reductase (ER) domain-containing protein</fullName>
    </recommendedName>
</protein>
<evidence type="ECO:0000256" key="3">
    <source>
        <dbReference type="ARBA" id="ARBA00022723"/>
    </source>
</evidence>
<comment type="cofactor">
    <cofactor evidence="1 6">
        <name>Zn(2+)</name>
        <dbReference type="ChEBI" id="CHEBI:29105"/>
    </cofactor>
</comment>
<dbReference type="InterPro" id="IPR013149">
    <property type="entry name" value="ADH-like_C"/>
</dbReference>
<dbReference type="PANTHER" id="PTHR43350:SF2">
    <property type="entry name" value="GROES-LIKE ZINC-BINDING ALCOHOL DEHYDROGENASE FAMILY PROTEIN"/>
    <property type="match status" value="1"/>
</dbReference>
<dbReference type="PANTHER" id="PTHR43350">
    <property type="entry name" value="NAD-DEPENDENT ALCOHOL DEHYDROGENASE"/>
    <property type="match status" value="1"/>
</dbReference>
<evidence type="ECO:0000256" key="6">
    <source>
        <dbReference type="RuleBase" id="RU361277"/>
    </source>
</evidence>
<dbReference type="GO" id="GO:0016491">
    <property type="term" value="F:oxidoreductase activity"/>
    <property type="evidence" value="ECO:0007669"/>
    <property type="project" value="UniProtKB-KW"/>
</dbReference>